<dbReference type="InterPro" id="IPR045784">
    <property type="entry name" value="Radical_SAM_N2"/>
</dbReference>
<organism evidence="3 4">
    <name type="scientific">Eiseniibacteriota bacterium</name>
    <dbReference type="NCBI Taxonomy" id="2212470"/>
    <lineage>
        <taxon>Bacteria</taxon>
        <taxon>Candidatus Eiseniibacteriota</taxon>
    </lineage>
</organism>
<protein>
    <submittedName>
        <fullName evidence="3">TIGR03960 family B12-binding radical SAM protein</fullName>
    </submittedName>
</protein>
<dbReference type="GO" id="GO:0051536">
    <property type="term" value="F:iron-sulfur cluster binding"/>
    <property type="evidence" value="ECO:0007669"/>
    <property type="project" value="InterPro"/>
</dbReference>
<dbReference type="SFLD" id="SFLDS00029">
    <property type="entry name" value="Radical_SAM"/>
    <property type="match status" value="1"/>
</dbReference>
<dbReference type="InterPro" id="IPR058240">
    <property type="entry name" value="rSAM_sf"/>
</dbReference>
<comment type="caution">
    <text evidence="3">The sequence shown here is derived from an EMBL/GenBank/DDBJ whole genome shotgun (WGS) entry which is preliminary data.</text>
</comment>
<dbReference type="SMART" id="SM00729">
    <property type="entry name" value="Elp3"/>
    <property type="match status" value="1"/>
</dbReference>
<dbReference type="InterPro" id="IPR006638">
    <property type="entry name" value="Elp3/MiaA/NifB-like_rSAM"/>
</dbReference>
<feature type="region of interest" description="Disordered" evidence="1">
    <location>
        <begin position="959"/>
        <end position="980"/>
    </location>
</feature>
<dbReference type="PROSITE" id="PS51918">
    <property type="entry name" value="RADICAL_SAM"/>
    <property type="match status" value="1"/>
</dbReference>
<dbReference type="InterPro" id="IPR023862">
    <property type="entry name" value="CHP03960_rSAM"/>
</dbReference>
<dbReference type="Pfam" id="PF10105">
    <property type="entry name" value="DUF2344"/>
    <property type="match status" value="1"/>
</dbReference>
<dbReference type="Gene3D" id="3.80.30.20">
    <property type="entry name" value="tm_1862 like domain"/>
    <property type="match status" value="1"/>
</dbReference>
<dbReference type="Pfam" id="PF19864">
    <property type="entry name" value="Radical_SAM_N2"/>
    <property type="match status" value="1"/>
</dbReference>
<evidence type="ECO:0000313" key="4">
    <source>
        <dbReference type="Proteomes" id="UP000316292"/>
    </source>
</evidence>
<dbReference type="NCBIfam" id="TIGR03936">
    <property type="entry name" value="sam_1_link_chp"/>
    <property type="match status" value="1"/>
</dbReference>
<sequence>MDKLRILDEAYLPIVTKPSRYTGSFLHAARKNPADVKVKTLLCFPDLYEIGMSYLGIKILYHILNKRPDSLAELCFTPWGDMEQLMRAEGIPLYSLESRTPAGEFDLIGFSLQYELSYTNVLTMIDLAHLPLRSADRRDHHPIVVAGGLCTVNPEPLAPFIDAFVIGDGEEVIQEMCDLMLERRERGMTRAEVLRRLAALEGVYVPAHFDEVMNPFGFIAREPKPDSPTQKPRYRYVPSLDPEYYPEKPLISPTEITHDRLGVEVMRGCTRGCRFCLAGYMNRPLREKRADQVVKEVQCGIVHAGWDEVSLLSLSTTDYKQLPVVLHELDRFTNELGVNVSLPSTRVGTLAPSVADKIQQGRRGSITFAPEAGTQRMRDVINKGIDEAELEYSVKLARDQGWGGIKFYFMIGLPTETEADVDGIAGIIGKCQQWAKGGNKRMHFNVGISPHVPKPHTPFQWELQDSMETLDRKIDRLRQGFRGMGNVRLKWRDPDTAFLEGVFSRGDVRTADALEAAWRMGARFDGWSECFKFPLWMKAFESVGMDPGVYLRPRDLEEALPWDHIRTPVVKKFLLNERAKAYAAALTPDCRDHACYRCGAPCFTPKAKDGRRVSLQLAPGQGQMPETLDFKVPDDVTPQMIESHVTELKEAPIESLKAEQAAGSGNGATNGTANGDGNGNGNGARADATEPLAYGRRRKTWPTAARGPQAQRFRVSYEKLGQARFTSHLDLVRIFDRALRVAKIPMAFSQGFNRHAKIAYGPPLSLGATSRAEYFDLELAQACAWSTIEAMNDVLPDGIRITCGRPFTRQTESLMAAITLADFDVKLTEYLTDRLSRGENVHRLRQELETSIAAFTQASEWPVMKQSHGQKGKTVNARPAVTSIALDLGSAGLCVRLTSRLHAPGYLKPDLLLKSFLCSFEFDPRLLLVHRESLWVERAGSLLNPLDALEESSFWRPVPVDPADPDAADPATGGECVEKL</sequence>
<gene>
    <name evidence="3" type="ORF">E6K71_06495</name>
</gene>
<dbReference type="AlphaFoldDB" id="A0A538SBS0"/>
<feature type="domain" description="Radical SAM core" evidence="2">
    <location>
        <begin position="255"/>
        <end position="488"/>
    </location>
</feature>
<name>A0A538SBS0_UNCEI</name>
<dbReference type="Proteomes" id="UP000316292">
    <property type="component" value="Unassembled WGS sequence"/>
</dbReference>
<feature type="compositionally biased region" description="Gly residues" evidence="1">
    <location>
        <begin position="664"/>
        <end position="682"/>
    </location>
</feature>
<evidence type="ECO:0000256" key="1">
    <source>
        <dbReference type="SAM" id="MobiDB-lite"/>
    </source>
</evidence>
<feature type="region of interest" description="Disordered" evidence="1">
    <location>
        <begin position="659"/>
        <end position="687"/>
    </location>
</feature>
<dbReference type="NCBIfam" id="TIGR03960">
    <property type="entry name" value="rSAM_fuse_unch"/>
    <property type="match status" value="1"/>
</dbReference>
<dbReference type="CDD" id="cd01335">
    <property type="entry name" value="Radical_SAM"/>
    <property type="match status" value="1"/>
</dbReference>
<dbReference type="PANTHER" id="PTHR42731:SF1">
    <property type="entry name" value="RADICAL SAM DOMAIN PROTEIN"/>
    <property type="match status" value="1"/>
</dbReference>
<dbReference type="PANTHER" id="PTHR42731">
    <property type="entry name" value="SLL1084 PROTEIN"/>
    <property type="match status" value="1"/>
</dbReference>
<accession>A0A538SBS0</accession>
<dbReference type="SFLD" id="SFLDG01082">
    <property type="entry name" value="B12-binding_domain_containing"/>
    <property type="match status" value="1"/>
</dbReference>
<evidence type="ECO:0000259" key="2">
    <source>
        <dbReference type="PROSITE" id="PS51918"/>
    </source>
</evidence>
<proteinExistence type="predicted"/>
<evidence type="ECO:0000313" key="3">
    <source>
        <dbReference type="EMBL" id="TMQ48821.1"/>
    </source>
</evidence>
<reference evidence="3 4" key="1">
    <citation type="journal article" date="2019" name="Nat. Microbiol.">
        <title>Mediterranean grassland soil C-N compound turnover is dependent on rainfall and depth, and is mediated by genomically divergent microorganisms.</title>
        <authorList>
            <person name="Diamond S."/>
            <person name="Andeer P.F."/>
            <person name="Li Z."/>
            <person name="Crits-Christoph A."/>
            <person name="Burstein D."/>
            <person name="Anantharaman K."/>
            <person name="Lane K.R."/>
            <person name="Thomas B.C."/>
            <person name="Pan C."/>
            <person name="Northen T.R."/>
            <person name="Banfield J.F."/>
        </authorList>
    </citation>
    <scope>NUCLEOTIDE SEQUENCE [LARGE SCALE GENOMIC DNA]</scope>
    <source>
        <strain evidence="3">WS_1</strain>
    </source>
</reference>
<dbReference type="EMBL" id="VBOR01000065">
    <property type="protein sequence ID" value="TMQ48821.1"/>
    <property type="molecule type" value="Genomic_DNA"/>
</dbReference>
<dbReference type="InterPro" id="IPR007197">
    <property type="entry name" value="rSAM"/>
</dbReference>
<dbReference type="InterPro" id="IPR018768">
    <property type="entry name" value="DUF2344"/>
</dbReference>
<dbReference type="InterPro" id="IPR023404">
    <property type="entry name" value="rSAM_horseshoe"/>
</dbReference>
<dbReference type="SUPFAM" id="SSF102114">
    <property type="entry name" value="Radical SAM enzymes"/>
    <property type="match status" value="1"/>
</dbReference>
<dbReference type="GO" id="GO:0003824">
    <property type="term" value="F:catalytic activity"/>
    <property type="evidence" value="ECO:0007669"/>
    <property type="project" value="InterPro"/>
</dbReference>
<dbReference type="Pfam" id="PF04055">
    <property type="entry name" value="Radical_SAM"/>
    <property type="match status" value="1"/>
</dbReference>